<name>Q3JM75_BURP1</name>
<protein>
    <submittedName>
        <fullName evidence="5">Sigma-54 dependent DNA-binding transcriptional regulator</fullName>
    </submittedName>
</protein>
<reference evidence="5 6" key="1">
    <citation type="submission" date="2005-09" db="EMBL/GenBank/DDBJ databases">
        <authorList>
            <person name="Woods D.E."/>
            <person name="Nierman W.C."/>
        </authorList>
    </citation>
    <scope>NUCLEOTIDE SEQUENCE [LARGE SCALE GENOMIC DNA]</scope>
    <source>
        <strain evidence="5 6">1710b</strain>
    </source>
</reference>
<dbReference type="EMBL" id="CP000125">
    <property type="protein sequence ID" value="ABA51496.1"/>
    <property type="molecule type" value="Genomic_DNA"/>
</dbReference>
<dbReference type="FunFam" id="3.40.50.300:FF:000006">
    <property type="entry name" value="DNA-binding transcriptional regulator NtrC"/>
    <property type="match status" value="1"/>
</dbReference>
<dbReference type="PROSITE" id="PS50045">
    <property type="entry name" value="SIGMA54_INTERACT_4"/>
    <property type="match status" value="1"/>
</dbReference>
<feature type="domain" description="Sigma-54 factor interaction" evidence="4">
    <location>
        <begin position="1"/>
        <end position="213"/>
    </location>
</feature>
<gene>
    <name evidence="5" type="ordered locus">BURPS1710b_A0169</name>
</gene>
<dbReference type="Gene3D" id="1.10.8.60">
    <property type="match status" value="1"/>
</dbReference>
<accession>Q3JM75</accession>
<dbReference type="InterPro" id="IPR003593">
    <property type="entry name" value="AAA+_ATPase"/>
</dbReference>
<keyword evidence="2" id="KW-0067">ATP-binding</keyword>
<dbReference type="Proteomes" id="UP000002700">
    <property type="component" value="Chromosome II"/>
</dbReference>
<dbReference type="GO" id="GO:0006355">
    <property type="term" value="P:regulation of DNA-templated transcription"/>
    <property type="evidence" value="ECO:0007669"/>
    <property type="project" value="InterPro"/>
</dbReference>
<dbReference type="Pfam" id="PF00158">
    <property type="entry name" value="Sigma54_activat"/>
    <property type="match status" value="1"/>
</dbReference>
<dbReference type="PANTHER" id="PTHR32071">
    <property type="entry name" value="TRANSCRIPTIONAL REGULATORY PROTEIN"/>
    <property type="match status" value="1"/>
</dbReference>
<organism evidence="5 6">
    <name type="scientific">Burkholderia pseudomallei (strain 1710b)</name>
    <dbReference type="NCBI Taxonomy" id="320372"/>
    <lineage>
        <taxon>Bacteria</taxon>
        <taxon>Pseudomonadati</taxon>
        <taxon>Pseudomonadota</taxon>
        <taxon>Betaproteobacteria</taxon>
        <taxon>Burkholderiales</taxon>
        <taxon>Burkholderiaceae</taxon>
        <taxon>Burkholderia</taxon>
        <taxon>pseudomallei group</taxon>
    </lineage>
</organism>
<evidence type="ECO:0000256" key="2">
    <source>
        <dbReference type="ARBA" id="ARBA00022840"/>
    </source>
</evidence>
<dbReference type="AlphaFoldDB" id="Q3JM75"/>
<dbReference type="Gene3D" id="3.40.50.300">
    <property type="entry name" value="P-loop containing nucleotide triphosphate hydrolases"/>
    <property type="match status" value="1"/>
</dbReference>
<dbReference type="PROSITE" id="PS00676">
    <property type="entry name" value="SIGMA54_INTERACT_2"/>
    <property type="match status" value="1"/>
</dbReference>
<proteinExistence type="predicted"/>
<dbReference type="EnsemblBacteria" id="ABA51496">
    <property type="protein sequence ID" value="ABA51496"/>
    <property type="gene ID" value="BURPS1710b_A0169"/>
</dbReference>
<dbReference type="InterPro" id="IPR002078">
    <property type="entry name" value="Sigma_54_int"/>
</dbReference>
<dbReference type="GO" id="GO:0005524">
    <property type="term" value="F:ATP binding"/>
    <property type="evidence" value="ECO:0007669"/>
    <property type="project" value="UniProtKB-KW"/>
</dbReference>
<evidence type="ECO:0000256" key="1">
    <source>
        <dbReference type="ARBA" id="ARBA00022741"/>
    </source>
</evidence>
<keyword evidence="1" id="KW-0547">Nucleotide-binding</keyword>
<evidence type="ECO:0000313" key="6">
    <source>
        <dbReference type="Proteomes" id="UP000002700"/>
    </source>
</evidence>
<dbReference type="KEGG" id="bpm:BURPS1710b_A0169"/>
<sequence length="213" mass="24151">MVVSSSAMQALFRTISKVAKSDASVFIFCEYGTGKELTATEIHKRSGRADSPFVVINCDAIPPQLLQSELFGYERGAFTGATHRKIGRLEEADGGTLFLDEIGDMQLESQVNLLRFLEERKLQRLGGRDSIMIGARIISATHCDIEQMIREGRFRSDLYHRLYVLSIKEPPLHERDQDIELLAWHMLDRYKNDPGRRLHGLSADAVRALHSYD</sequence>
<keyword evidence="3 5" id="KW-0238">DNA-binding</keyword>
<dbReference type="HOGENOM" id="CLU_000445_80_0_4"/>
<dbReference type="SMART" id="SM00382">
    <property type="entry name" value="AAA"/>
    <property type="match status" value="1"/>
</dbReference>
<dbReference type="SUPFAM" id="SSF52540">
    <property type="entry name" value="P-loop containing nucleoside triphosphate hydrolases"/>
    <property type="match status" value="1"/>
</dbReference>
<evidence type="ECO:0000256" key="3">
    <source>
        <dbReference type="ARBA" id="ARBA00023125"/>
    </source>
</evidence>
<dbReference type="PANTHER" id="PTHR32071:SF117">
    <property type="entry name" value="PTS-DEPENDENT DIHYDROXYACETONE KINASE OPERON REGULATORY PROTEIN-RELATED"/>
    <property type="match status" value="1"/>
</dbReference>
<dbReference type="CDD" id="cd00009">
    <property type="entry name" value="AAA"/>
    <property type="match status" value="1"/>
</dbReference>
<evidence type="ECO:0000259" key="4">
    <source>
        <dbReference type="PROSITE" id="PS50045"/>
    </source>
</evidence>
<dbReference type="GO" id="GO:0003677">
    <property type="term" value="F:DNA binding"/>
    <property type="evidence" value="ECO:0007669"/>
    <property type="project" value="UniProtKB-KW"/>
</dbReference>
<dbReference type="InterPro" id="IPR027417">
    <property type="entry name" value="P-loop_NTPase"/>
</dbReference>
<dbReference type="InterPro" id="IPR025943">
    <property type="entry name" value="Sigma_54_int_dom_ATP-bd_2"/>
</dbReference>
<evidence type="ECO:0000313" key="5">
    <source>
        <dbReference type="EMBL" id="ABA51496.1"/>
    </source>
</evidence>